<organism evidence="2 3">
    <name type="scientific">Solanum verrucosum</name>
    <dbReference type="NCBI Taxonomy" id="315347"/>
    <lineage>
        <taxon>Eukaryota</taxon>
        <taxon>Viridiplantae</taxon>
        <taxon>Streptophyta</taxon>
        <taxon>Embryophyta</taxon>
        <taxon>Tracheophyta</taxon>
        <taxon>Spermatophyta</taxon>
        <taxon>Magnoliopsida</taxon>
        <taxon>eudicotyledons</taxon>
        <taxon>Gunneridae</taxon>
        <taxon>Pentapetalae</taxon>
        <taxon>asterids</taxon>
        <taxon>lamiids</taxon>
        <taxon>Solanales</taxon>
        <taxon>Solanaceae</taxon>
        <taxon>Solanoideae</taxon>
        <taxon>Solaneae</taxon>
        <taxon>Solanum</taxon>
    </lineage>
</organism>
<evidence type="ECO:0000259" key="1">
    <source>
        <dbReference type="Pfam" id="PF03732"/>
    </source>
</evidence>
<keyword evidence="3" id="KW-1185">Reference proteome</keyword>
<dbReference type="EMBL" id="CP133620">
    <property type="protein sequence ID" value="WMV45890.1"/>
    <property type="molecule type" value="Genomic_DNA"/>
</dbReference>
<evidence type="ECO:0000313" key="2">
    <source>
        <dbReference type="EMBL" id="WMV45890.1"/>
    </source>
</evidence>
<dbReference type="AlphaFoldDB" id="A0AAF0ZQI2"/>
<evidence type="ECO:0000313" key="3">
    <source>
        <dbReference type="Proteomes" id="UP001234989"/>
    </source>
</evidence>
<protein>
    <recommendedName>
        <fullName evidence="1">Retrotransposon gag domain-containing protein</fullName>
    </recommendedName>
</protein>
<sequence>MAQSNREVVTTVKTNVAMTSTRVRDFTRMNPPEFYDCKVEEDHQEFIEEMRGSKVLDFINLRQGNMSVKEYALRFTQLSKYAPSILADRRTKMSKFVCMPKNLRKKSSRNDLERQTGQEWIMATSHILGPQGR</sequence>
<gene>
    <name evidence="2" type="ORF">MTR67_039275</name>
</gene>
<reference evidence="2" key="1">
    <citation type="submission" date="2023-08" db="EMBL/GenBank/DDBJ databases">
        <title>A de novo genome assembly of Solanum verrucosum Schlechtendal, a Mexican diploid species geographically isolated from the other diploid A-genome species in potato relatives.</title>
        <authorList>
            <person name="Hosaka K."/>
        </authorList>
    </citation>
    <scope>NUCLEOTIDE SEQUENCE</scope>
    <source>
        <tissue evidence="2">Young leaves</tissue>
    </source>
</reference>
<dbReference type="InterPro" id="IPR005162">
    <property type="entry name" value="Retrotrans_gag_dom"/>
</dbReference>
<dbReference type="Proteomes" id="UP001234989">
    <property type="component" value="Chromosome 9"/>
</dbReference>
<feature type="domain" description="Retrotransposon gag" evidence="1">
    <location>
        <begin position="46"/>
        <end position="97"/>
    </location>
</feature>
<accession>A0AAF0ZQI2</accession>
<name>A0AAF0ZQI2_SOLVR</name>
<proteinExistence type="predicted"/>
<dbReference type="Pfam" id="PF03732">
    <property type="entry name" value="Retrotrans_gag"/>
    <property type="match status" value="1"/>
</dbReference>